<dbReference type="Gene3D" id="3.90.226.10">
    <property type="entry name" value="2-enoyl-CoA Hydratase, Chain A, domain 1"/>
    <property type="match status" value="1"/>
</dbReference>
<dbReference type="GO" id="GO:0004252">
    <property type="term" value="F:serine-type endopeptidase activity"/>
    <property type="evidence" value="ECO:0007669"/>
    <property type="project" value="InterPro"/>
</dbReference>
<feature type="compositionally biased region" description="Polar residues" evidence="2">
    <location>
        <begin position="22"/>
        <end position="34"/>
    </location>
</feature>
<dbReference type="InterPro" id="IPR029045">
    <property type="entry name" value="ClpP/crotonase-like_dom_sf"/>
</dbReference>
<comment type="similarity">
    <text evidence="1">Belongs to the peptidase S14 family.</text>
</comment>
<evidence type="ECO:0000256" key="1">
    <source>
        <dbReference type="ARBA" id="ARBA00007039"/>
    </source>
</evidence>
<dbReference type="GO" id="GO:0004176">
    <property type="term" value="F:ATP-dependent peptidase activity"/>
    <property type="evidence" value="ECO:0007669"/>
    <property type="project" value="InterPro"/>
</dbReference>
<name>A0A562JGT2_9FIRM</name>
<dbReference type="EMBL" id="VLKH01000002">
    <property type="protein sequence ID" value="TWH82348.1"/>
    <property type="molecule type" value="Genomic_DNA"/>
</dbReference>
<feature type="compositionally biased region" description="Low complexity" evidence="2">
    <location>
        <begin position="35"/>
        <end position="49"/>
    </location>
</feature>
<dbReference type="GO" id="GO:0006508">
    <property type="term" value="P:proteolysis"/>
    <property type="evidence" value="ECO:0007669"/>
    <property type="project" value="UniProtKB-KW"/>
</dbReference>
<comment type="caution">
    <text evidence="3">The sequence shown here is derived from an EMBL/GenBank/DDBJ whole genome shotgun (WGS) entry which is preliminary data.</text>
</comment>
<dbReference type="Pfam" id="PF00574">
    <property type="entry name" value="CLP_protease"/>
    <property type="match status" value="1"/>
</dbReference>
<gene>
    <name evidence="3" type="ORF">LY60_00646</name>
</gene>
<keyword evidence="3" id="KW-0378">Hydrolase</keyword>
<dbReference type="PRINTS" id="PR00127">
    <property type="entry name" value="CLPPROTEASEP"/>
</dbReference>
<dbReference type="RefSeq" id="WP_145079895.1">
    <property type="nucleotide sequence ID" value="NZ_DAMBUX010000001.1"/>
</dbReference>
<proteinExistence type="inferred from homology"/>
<protein>
    <submittedName>
        <fullName evidence="3">ATP-dependent protease ClpP protease subunit</fullName>
    </submittedName>
</protein>
<organism evidence="3 4">
    <name type="scientific">Sedimentibacter saalensis</name>
    <dbReference type="NCBI Taxonomy" id="130788"/>
    <lineage>
        <taxon>Bacteria</taxon>
        <taxon>Bacillati</taxon>
        <taxon>Bacillota</taxon>
        <taxon>Tissierellia</taxon>
        <taxon>Sedimentibacter</taxon>
    </lineage>
</organism>
<dbReference type="Proteomes" id="UP000315343">
    <property type="component" value="Unassembled WGS sequence"/>
</dbReference>
<keyword evidence="3" id="KW-0645">Protease</keyword>
<accession>A0A562JGT2</accession>
<dbReference type="OrthoDB" id="1705851at2"/>
<dbReference type="SUPFAM" id="SSF52096">
    <property type="entry name" value="ClpP/crotonase"/>
    <property type="match status" value="1"/>
</dbReference>
<feature type="compositionally biased region" description="Polar residues" evidence="2">
    <location>
        <begin position="54"/>
        <end position="69"/>
    </location>
</feature>
<feature type="region of interest" description="Disordered" evidence="2">
    <location>
        <begin position="22"/>
        <end position="91"/>
    </location>
</feature>
<dbReference type="InterPro" id="IPR023562">
    <property type="entry name" value="ClpP/TepA"/>
</dbReference>
<keyword evidence="4" id="KW-1185">Reference proteome</keyword>
<reference evidence="3 4" key="1">
    <citation type="submission" date="2019-07" db="EMBL/GenBank/DDBJ databases">
        <title>Genomic Encyclopedia of Type Strains, Phase I: the one thousand microbial genomes (KMG-I) project.</title>
        <authorList>
            <person name="Kyrpides N."/>
        </authorList>
    </citation>
    <scope>NUCLEOTIDE SEQUENCE [LARGE SCALE GENOMIC DNA]</scope>
    <source>
        <strain evidence="3 4">DSM 13558</strain>
    </source>
</reference>
<evidence type="ECO:0000256" key="2">
    <source>
        <dbReference type="SAM" id="MobiDB-lite"/>
    </source>
</evidence>
<sequence>MENKNMQVNNKVALNNLDLSMKTNISGNNQNERQSSGQNSNNINKNSNNRYEDNTNQDGRTNINNNQEPANPFLFSSSNNKNDSNSDEQLENVKEVGSVTDINPVKDICFISIIGEIEGHNSLPPQSKTTKYEHIIPMIIGAEMDPQIKGVLLLINTIGGDVEAGLAISELIASITKPTVSLVLGGGHSIGTALAVSARYSLIAPTGTMTIHPIRTNGFVIGVPQTFRYFQKMQERITNFIVSNSRVNREALLKYMYDTDEIANDVGTVLNADEVVDIGLIDEIGGFSSAMTILRDLIDKNSNS</sequence>
<evidence type="ECO:0000313" key="3">
    <source>
        <dbReference type="EMBL" id="TWH82348.1"/>
    </source>
</evidence>
<dbReference type="AlphaFoldDB" id="A0A562JGT2"/>
<dbReference type="InterPro" id="IPR001907">
    <property type="entry name" value="ClpP"/>
</dbReference>
<evidence type="ECO:0000313" key="4">
    <source>
        <dbReference type="Proteomes" id="UP000315343"/>
    </source>
</evidence>